<gene>
    <name evidence="2" type="ORF">AKJ56_00380</name>
</gene>
<dbReference type="AlphaFoldDB" id="A0A133VQQ7"/>
<accession>A0A133VQQ7</accession>
<name>A0A133VQQ7_9EURY</name>
<sequence length="263" mass="27970">MKKILGILTLVMSLTVVSGMASASTVTHVDWSSSKPDIHVGVSDDVSTKRGDEFSSAGASVSGSEGSASGTIEVSSFGKKTAWQTAEFEGGDYTSSVSTSYEDAESNDFSEYQVFEVENADTASVGQEVKSWGIRKLDSFQQYEATDADSVIAGGSISRQTEEIGRLRATVAYTGIAHGDVSGSQGSFQPNWNFPIGFGAGISGTEGTTSFSFDTSNIPNIDTASGEYSVSGEAKQWGENKDYDDVYDLSEYPGDQNFDWIEP</sequence>
<comment type="caution">
    <text evidence="2">The sequence shown here is derived from an EMBL/GenBank/DDBJ whole genome shotgun (WGS) entry which is preliminary data.</text>
</comment>
<organism evidence="2 3">
    <name type="scientific">candidate division MSBL1 archaeon SCGC-AAA382N08</name>
    <dbReference type="NCBI Taxonomy" id="1698285"/>
    <lineage>
        <taxon>Archaea</taxon>
        <taxon>Methanobacteriati</taxon>
        <taxon>Methanobacteriota</taxon>
        <taxon>candidate division MSBL1</taxon>
    </lineage>
</organism>
<keyword evidence="3" id="KW-1185">Reference proteome</keyword>
<proteinExistence type="predicted"/>
<dbReference type="EMBL" id="LHYJ01000003">
    <property type="protein sequence ID" value="KXB08757.1"/>
    <property type="molecule type" value="Genomic_DNA"/>
</dbReference>
<evidence type="ECO:0000313" key="3">
    <source>
        <dbReference type="Proteomes" id="UP000070175"/>
    </source>
</evidence>
<evidence type="ECO:0000256" key="1">
    <source>
        <dbReference type="SAM" id="MobiDB-lite"/>
    </source>
</evidence>
<protein>
    <submittedName>
        <fullName evidence="2">Uncharacterized protein</fullName>
    </submittedName>
</protein>
<evidence type="ECO:0000313" key="2">
    <source>
        <dbReference type="EMBL" id="KXB08757.1"/>
    </source>
</evidence>
<feature type="region of interest" description="Disordered" evidence="1">
    <location>
        <begin position="41"/>
        <end position="71"/>
    </location>
</feature>
<reference evidence="2 3" key="1">
    <citation type="journal article" date="2016" name="Sci. Rep.">
        <title>Metabolic traits of an uncultured archaeal lineage -MSBL1- from brine pools of the Red Sea.</title>
        <authorList>
            <person name="Mwirichia R."/>
            <person name="Alam I."/>
            <person name="Rashid M."/>
            <person name="Vinu M."/>
            <person name="Ba-Alawi W."/>
            <person name="Anthony Kamau A."/>
            <person name="Kamanda Ngugi D."/>
            <person name="Goker M."/>
            <person name="Klenk H.P."/>
            <person name="Bajic V."/>
            <person name="Stingl U."/>
        </authorList>
    </citation>
    <scope>NUCLEOTIDE SEQUENCE [LARGE SCALE GENOMIC DNA]</scope>
    <source>
        <strain evidence="2">SCGC-AAA382N08</strain>
    </source>
</reference>
<feature type="compositionally biased region" description="Low complexity" evidence="1">
    <location>
        <begin position="55"/>
        <end position="70"/>
    </location>
</feature>
<dbReference type="Proteomes" id="UP000070175">
    <property type="component" value="Unassembled WGS sequence"/>
</dbReference>